<sequence length="238" mass="25250">MELELGLAQPNPHAPGGGDGGGEYFGLLDGASMGAACGKRAFGEAFCRGEKATLPLFVATGTAAAPAMASTVKRATSECLGAPRPGGGGGISPPRRRCILVARARHRARHQRARRKRLVGWPPVKCAHRRSYCGGGGGYVKVRMEGMAIGQKVDVSLHGSYEELLRTLARMFPSTTNKGAGADAEGEAAAATQDGERRRRGHHPYVVTYEDGEGDWLLVGDVPWEDFAKSVKRLKILA</sequence>
<evidence type="ECO:0000256" key="5">
    <source>
        <dbReference type="ARBA" id="ARBA00022491"/>
    </source>
</evidence>
<keyword evidence="9 10" id="KW-0927">Auxin signaling pathway</keyword>
<evidence type="ECO:0000259" key="12">
    <source>
        <dbReference type="PROSITE" id="PS51745"/>
    </source>
</evidence>
<dbReference type="PANTHER" id="PTHR31734:SF38">
    <property type="entry name" value="AUXIN-RESPONSIVE PROTEIN IAA29"/>
    <property type="match status" value="1"/>
</dbReference>
<dbReference type="OrthoDB" id="778717at2759"/>
<keyword evidence="7 10" id="KW-0804">Transcription</keyword>
<dbReference type="InterPro" id="IPR053793">
    <property type="entry name" value="PB1-like"/>
</dbReference>
<comment type="function">
    <text evidence="1 10">Aux/IAA proteins are short-lived transcriptional factors that function as repressors of early auxin response genes at low auxin concentrations.</text>
</comment>
<protein>
    <recommendedName>
        <fullName evidence="10">Auxin-responsive protein</fullName>
    </recommendedName>
</protein>
<feature type="compositionally biased region" description="Low complexity" evidence="11">
    <location>
        <begin position="179"/>
        <end position="191"/>
    </location>
</feature>
<name>A0A3L6RZ13_PANMI</name>
<comment type="subcellular location">
    <subcellularLocation>
        <location evidence="2 10">Nucleus</location>
    </subcellularLocation>
</comment>
<organism evidence="13 14">
    <name type="scientific">Panicum miliaceum</name>
    <name type="common">Proso millet</name>
    <name type="synonym">Broomcorn millet</name>
    <dbReference type="NCBI Taxonomy" id="4540"/>
    <lineage>
        <taxon>Eukaryota</taxon>
        <taxon>Viridiplantae</taxon>
        <taxon>Streptophyta</taxon>
        <taxon>Embryophyta</taxon>
        <taxon>Tracheophyta</taxon>
        <taxon>Spermatophyta</taxon>
        <taxon>Magnoliopsida</taxon>
        <taxon>Liliopsida</taxon>
        <taxon>Poales</taxon>
        <taxon>Poaceae</taxon>
        <taxon>PACMAD clade</taxon>
        <taxon>Panicoideae</taxon>
        <taxon>Panicodae</taxon>
        <taxon>Paniceae</taxon>
        <taxon>Panicinae</taxon>
        <taxon>Panicum</taxon>
        <taxon>Panicum sect. Panicum</taxon>
    </lineage>
</organism>
<evidence type="ECO:0000256" key="9">
    <source>
        <dbReference type="ARBA" id="ARBA00023294"/>
    </source>
</evidence>
<dbReference type="PROSITE" id="PS51745">
    <property type="entry name" value="PB1"/>
    <property type="match status" value="1"/>
</dbReference>
<dbReference type="GO" id="GO:0005634">
    <property type="term" value="C:nucleus"/>
    <property type="evidence" value="ECO:0007669"/>
    <property type="project" value="UniProtKB-SubCell"/>
</dbReference>
<comment type="similarity">
    <text evidence="3 10">Belongs to the Aux/IAA family.</text>
</comment>
<dbReference type="PANTHER" id="PTHR31734">
    <property type="entry name" value="AUXIN-RESPONSIVE PROTEIN IAA17"/>
    <property type="match status" value="1"/>
</dbReference>
<evidence type="ECO:0000313" key="13">
    <source>
        <dbReference type="EMBL" id="RLN11875.1"/>
    </source>
</evidence>
<feature type="domain" description="PB1" evidence="12">
    <location>
        <begin position="137"/>
        <end position="238"/>
    </location>
</feature>
<keyword evidence="6 10" id="KW-0805">Transcription regulation</keyword>
<evidence type="ECO:0000256" key="11">
    <source>
        <dbReference type="SAM" id="MobiDB-lite"/>
    </source>
</evidence>
<gene>
    <name evidence="13" type="ORF">C2845_PM09G04020</name>
</gene>
<accession>A0A3L6RZ13</accession>
<keyword evidence="5 10" id="KW-0678">Repressor</keyword>
<evidence type="ECO:0000256" key="10">
    <source>
        <dbReference type="RuleBase" id="RU004549"/>
    </source>
</evidence>
<dbReference type="InterPro" id="IPR003311">
    <property type="entry name" value="AUX_IAA"/>
</dbReference>
<keyword evidence="14" id="KW-1185">Reference proteome</keyword>
<evidence type="ECO:0000256" key="7">
    <source>
        <dbReference type="ARBA" id="ARBA00023163"/>
    </source>
</evidence>
<dbReference type="AlphaFoldDB" id="A0A3L6RZ13"/>
<evidence type="ECO:0000256" key="3">
    <source>
        <dbReference type="ARBA" id="ARBA00006728"/>
    </source>
</evidence>
<dbReference type="GO" id="GO:0009734">
    <property type="term" value="P:auxin-activated signaling pathway"/>
    <property type="evidence" value="ECO:0007669"/>
    <property type="project" value="UniProtKB-UniRule"/>
</dbReference>
<proteinExistence type="inferred from homology"/>
<evidence type="ECO:0000256" key="2">
    <source>
        <dbReference type="ARBA" id="ARBA00004123"/>
    </source>
</evidence>
<reference evidence="14" key="1">
    <citation type="journal article" date="2019" name="Nat. Commun.">
        <title>The genome of broomcorn millet.</title>
        <authorList>
            <person name="Zou C."/>
            <person name="Miki D."/>
            <person name="Li D."/>
            <person name="Tang Q."/>
            <person name="Xiao L."/>
            <person name="Rajput S."/>
            <person name="Deng P."/>
            <person name="Jia W."/>
            <person name="Huang R."/>
            <person name="Zhang M."/>
            <person name="Sun Y."/>
            <person name="Hu J."/>
            <person name="Fu X."/>
            <person name="Schnable P.S."/>
            <person name="Li F."/>
            <person name="Zhang H."/>
            <person name="Feng B."/>
            <person name="Zhu X."/>
            <person name="Liu R."/>
            <person name="Schnable J.C."/>
            <person name="Zhu J.-K."/>
            <person name="Zhang H."/>
        </authorList>
    </citation>
    <scope>NUCLEOTIDE SEQUENCE [LARGE SCALE GENOMIC DNA]</scope>
</reference>
<dbReference type="InterPro" id="IPR033389">
    <property type="entry name" value="AUX/IAA_dom"/>
</dbReference>
<dbReference type="STRING" id="4540.A0A3L6RZ13"/>
<feature type="region of interest" description="Disordered" evidence="11">
    <location>
        <begin position="176"/>
        <end position="202"/>
    </location>
</feature>
<comment type="caution">
    <text evidence="13">The sequence shown here is derived from an EMBL/GenBank/DDBJ whole genome shotgun (WGS) entry which is preliminary data.</text>
</comment>
<dbReference type="GO" id="GO:0006355">
    <property type="term" value="P:regulation of DNA-templated transcription"/>
    <property type="evidence" value="ECO:0007669"/>
    <property type="project" value="InterPro"/>
</dbReference>
<dbReference type="Proteomes" id="UP000275267">
    <property type="component" value="Unassembled WGS sequence"/>
</dbReference>
<evidence type="ECO:0000313" key="14">
    <source>
        <dbReference type="Proteomes" id="UP000275267"/>
    </source>
</evidence>
<keyword evidence="8 10" id="KW-0539">Nucleus</keyword>
<evidence type="ECO:0000256" key="8">
    <source>
        <dbReference type="ARBA" id="ARBA00023242"/>
    </source>
</evidence>
<evidence type="ECO:0000256" key="1">
    <source>
        <dbReference type="ARBA" id="ARBA00002159"/>
    </source>
</evidence>
<evidence type="ECO:0000256" key="4">
    <source>
        <dbReference type="ARBA" id="ARBA00011726"/>
    </source>
</evidence>
<dbReference type="EMBL" id="PQIB02000006">
    <property type="protein sequence ID" value="RLN11875.1"/>
    <property type="molecule type" value="Genomic_DNA"/>
</dbReference>
<evidence type="ECO:0000256" key="6">
    <source>
        <dbReference type="ARBA" id="ARBA00023015"/>
    </source>
</evidence>
<dbReference type="SUPFAM" id="SSF54277">
    <property type="entry name" value="CAD &amp; PB1 domains"/>
    <property type="match status" value="1"/>
</dbReference>
<comment type="subunit">
    <text evidence="4 10">Homodimers and heterodimers.</text>
</comment>
<dbReference type="Gene3D" id="3.10.20.90">
    <property type="entry name" value="Phosphatidylinositol 3-kinase Catalytic Subunit, Chain A, domain 1"/>
    <property type="match status" value="1"/>
</dbReference>
<dbReference type="Pfam" id="PF02309">
    <property type="entry name" value="AUX_IAA"/>
    <property type="match status" value="1"/>
</dbReference>